<dbReference type="Pfam" id="PF01170">
    <property type="entry name" value="UPF0020"/>
    <property type="match status" value="1"/>
</dbReference>
<comment type="caution">
    <text evidence="2">The sequence shown here is derived from an EMBL/GenBank/DDBJ whole genome shotgun (WGS) entry which is preliminary data.</text>
</comment>
<dbReference type="InterPro" id="IPR000241">
    <property type="entry name" value="RlmKL-like_Mtase"/>
</dbReference>
<dbReference type="PANTHER" id="PTHR14911:SF13">
    <property type="entry name" value="TRNA (GUANINE(6)-N2)-METHYLTRANSFERASE THUMP3"/>
    <property type="match status" value="1"/>
</dbReference>
<name>A0ABT7L8W2_9BACI</name>
<dbReference type="PANTHER" id="PTHR14911">
    <property type="entry name" value="THUMP DOMAIN-CONTAINING"/>
    <property type="match status" value="1"/>
</dbReference>
<keyword evidence="2" id="KW-0808">Transferase</keyword>
<evidence type="ECO:0000313" key="3">
    <source>
        <dbReference type="Proteomes" id="UP001235343"/>
    </source>
</evidence>
<evidence type="ECO:0000259" key="1">
    <source>
        <dbReference type="Pfam" id="PF01170"/>
    </source>
</evidence>
<keyword evidence="3" id="KW-1185">Reference proteome</keyword>
<proteinExistence type="predicted"/>
<reference evidence="2 3" key="1">
    <citation type="submission" date="2023-06" db="EMBL/GenBank/DDBJ databases">
        <title>Aquibacillus rhizosphaerae LR5S19.</title>
        <authorList>
            <person name="Sun J.-Q."/>
        </authorList>
    </citation>
    <scope>NUCLEOTIDE SEQUENCE [LARGE SCALE GENOMIC DNA]</scope>
    <source>
        <strain evidence="2 3">LR5S19</strain>
    </source>
</reference>
<dbReference type="Proteomes" id="UP001235343">
    <property type="component" value="Unassembled WGS sequence"/>
</dbReference>
<sequence>MIDHNQETISYIYNYSYPKDETSLCALEMRAFFGYDSESDMIESDLKIDPSRSPFIRERIDVIFDGNTLEEIKRYVEGLQLLNMTFKVVFVNNPNVHEIEKVRFTERREIERDIGLYIPGEPDLINPDLLFAIMHVGERWIFGKHNDNEAIWLHHQQKPNGYSTALSTRVARAVANIAVPNPDGIKAIDPCCGIGTVLVEGLSMGIDIVGSDINRLIIPNVKENIAHFGLAGDVSVRDIRDITGNYDVAIIDMPYNLCSVLTVEEQLEMLESTRNFAKKVIIVTVEQIDTLIQNTGFSIVDRGIAKKGTFVREIIVCE</sequence>
<dbReference type="GO" id="GO:0032259">
    <property type="term" value="P:methylation"/>
    <property type="evidence" value="ECO:0007669"/>
    <property type="project" value="UniProtKB-KW"/>
</dbReference>
<dbReference type="SUPFAM" id="SSF53335">
    <property type="entry name" value="S-adenosyl-L-methionine-dependent methyltransferases"/>
    <property type="match status" value="1"/>
</dbReference>
<organism evidence="2 3">
    <name type="scientific">Aquibacillus rhizosphaerae</name>
    <dbReference type="NCBI Taxonomy" id="3051431"/>
    <lineage>
        <taxon>Bacteria</taxon>
        <taxon>Bacillati</taxon>
        <taxon>Bacillota</taxon>
        <taxon>Bacilli</taxon>
        <taxon>Bacillales</taxon>
        <taxon>Bacillaceae</taxon>
        <taxon>Aquibacillus</taxon>
    </lineage>
</organism>
<gene>
    <name evidence="2" type="ORF">QQS35_17810</name>
</gene>
<dbReference type="Gene3D" id="3.40.50.150">
    <property type="entry name" value="Vaccinia Virus protein VP39"/>
    <property type="match status" value="1"/>
</dbReference>
<dbReference type="RefSeq" id="WP_285933581.1">
    <property type="nucleotide sequence ID" value="NZ_JASTZU010000058.1"/>
</dbReference>
<dbReference type="EMBL" id="JASTZU010000058">
    <property type="protein sequence ID" value="MDL4842298.1"/>
    <property type="molecule type" value="Genomic_DNA"/>
</dbReference>
<dbReference type="GO" id="GO:0008168">
    <property type="term" value="F:methyltransferase activity"/>
    <property type="evidence" value="ECO:0007669"/>
    <property type="project" value="UniProtKB-KW"/>
</dbReference>
<evidence type="ECO:0000313" key="2">
    <source>
        <dbReference type="EMBL" id="MDL4842298.1"/>
    </source>
</evidence>
<dbReference type="InterPro" id="IPR029063">
    <property type="entry name" value="SAM-dependent_MTases_sf"/>
</dbReference>
<keyword evidence="2" id="KW-0489">Methyltransferase</keyword>
<accession>A0ABT7L8W2</accession>
<protein>
    <submittedName>
        <fullName evidence="2">RsmD family RNA methyltransferase</fullName>
    </submittedName>
</protein>
<feature type="domain" description="Ribosomal RNA large subunit methyltransferase K/L-like methyltransferase" evidence="1">
    <location>
        <begin position="159"/>
        <end position="256"/>
    </location>
</feature>